<organism evidence="1 2">
    <name type="scientific">Nelumbo nucifera</name>
    <name type="common">Sacred lotus</name>
    <dbReference type="NCBI Taxonomy" id="4432"/>
    <lineage>
        <taxon>Eukaryota</taxon>
        <taxon>Viridiplantae</taxon>
        <taxon>Streptophyta</taxon>
        <taxon>Embryophyta</taxon>
        <taxon>Tracheophyta</taxon>
        <taxon>Spermatophyta</taxon>
        <taxon>Magnoliopsida</taxon>
        <taxon>Proteales</taxon>
        <taxon>Nelumbonaceae</taxon>
        <taxon>Nelumbo</taxon>
    </lineage>
</organism>
<accession>A0A822YKV3</accession>
<keyword evidence="2" id="KW-1185">Reference proteome</keyword>
<proteinExistence type="predicted"/>
<gene>
    <name evidence="1" type="ORF">HUJ06_010771</name>
</gene>
<comment type="caution">
    <text evidence="1">The sequence shown here is derived from an EMBL/GenBank/DDBJ whole genome shotgun (WGS) entry which is preliminary data.</text>
</comment>
<name>A0A822YKV3_NELNU</name>
<evidence type="ECO:0000313" key="2">
    <source>
        <dbReference type="Proteomes" id="UP000607653"/>
    </source>
</evidence>
<evidence type="ECO:0000313" key="1">
    <source>
        <dbReference type="EMBL" id="DAD31919.1"/>
    </source>
</evidence>
<dbReference type="EMBL" id="DUZY01000003">
    <property type="protein sequence ID" value="DAD31919.1"/>
    <property type="molecule type" value="Genomic_DNA"/>
</dbReference>
<dbReference type="AlphaFoldDB" id="A0A822YKV3"/>
<dbReference type="Proteomes" id="UP000607653">
    <property type="component" value="Unassembled WGS sequence"/>
</dbReference>
<protein>
    <submittedName>
        <fullName evidence="1">Uncharacterized protein</fullName>
    </submittedName>
</protein>
<sequence length="106" mass="12121">MANPPWAFGRTERCVILTITQFQQFAFLQREQNMIKLQILGHLIDRTTCHSLDKFESTVISNLDEALKEKKTNKSPPCITNKSALVSSSGMRPLYFTIAQHILQKL</sequence>
<reference evidence="1 2" key="1">
    <citation type="journal article" date="2020" name="Mol. Biol. Evol.">
        <title>Distinct Expression and Methylation Patterns for Genes with Different Fates following a Single Whole-Genome Duplication in Flowering Plants.</title>
        <authorList>
            <person name="Shi T."/>
            <person name="Rahmani R.S."/>
            <person name="Gugger P.F."/>
            <person name="Wang M."/>
            <person name="Li H."/>
            <person name="Zhang Y."/>
            <person name="Li Z."/>
            <person name="Wang Q."/>
            <person name="Van de Peer Y."/>
            <person name="Marchal K."/>
            <person name="Chen J."/>
        </authorList>
    </citation>
    <scope>NUCLEOTIDE SEQUENCE [LARGE SCALE GENOMIC DNA]</scope>
    <source>
        <tissue evidence="1">Leaf</tissue>
    </source>
</reference>